<evidence type="ECO:0000256" key="3">
    <source>
        <dbReference type="ARBA" id="ARBA00022485"/>
    </source>
</evidence>
<name>M1K8K5_ENCCN</name>
<dbReference type="AlphaFoldDB" id="M1K8K5"/>
<evidence type="ECO:0000256" key="1">
    <source>
        <dbReference type="ARBA" id="ARBA00001966"/>
    </source>
</evidence>
<dbReference type="EMBL" id="KC513607">
    <property type="protein sequence ID" value="AGE95395.1"/>
    <property type="molecule type" value="Genomic_DNA"/>
</dbReference>
<feature type="domain" description="DNA primase large subunit C-terminal" evidence="10">
    <location>
        <begin position="230"/>
        <end position="386"/>
    </location>
</feature>
<evidence type="ECO:0000256" key="4">
    <source>
        <dbReference type="ARBA" id="ARBA00022515"/>
    </source>
</evidence>
<dbReference type="VEuPathDB" id="MicrosporidiaDB:AEWQ_051210"/>
<dbReference type="GO" id="GO:0051539">
    <property type="term" value="F:4 iron, 4 sulfur cluster binding"/>
    <property type="evidence" value="ECO:0007669"/>
    <property type="project" value="UniProtKB-KW"/>
</dbReference>
<comment type="similarity">
    <text evidence="2">Belongs to the eukaryotic-type primase large subunit family.</text>
</comment>
<dbReference type="GO" id="GO:0005658">
    <property type="term" value="C:alpha DNA polymerase:primase complex"/>
    <property type="evidence" value="ECO:0007669"/>
    <property type="project" value="TreeGrafter"/>
</dbReference>
<dbReference type="GO" id="GO:0006270">
    <property type="term" value="P:DNA replication initiation"/>
    <property type="evidence" value="ECO:0007669"/>
    <property type="project" value="TreeGrafter"/>
</dbReference>
<accession>M1K8K5</accession>
<dbReference type="VEuPathDB" id="MicrosporidiaDB:M970_051210"/>
<evidence type="ECO:0000259" key="10">
    <source>
        <dbReference type="Pfam" id="PF04104"/>
    </source>
</evidence>
<comment type="cofactor">
    <cofactor evidence="1">
        <name>[4Fe-4S] cluster</name>
        <dbReference type="ChEBI" id="CHEBI:49883"/>
    </cofactor>
</comment>
<evidence type="ECO:0000256" key="6">
    <source>
        <dbReference type="ARBA" id="ARBA00022723"/>
    </source>
</evidence>
<dbReference type="CDD" id="cd07322">
    <property type="entry name" value="PriL_PriS_Eukaryotic"/>
    <property type="match status" value="1"/>
</dbReference>
<dbReference type="Pfam" id="PF04104">
    <property type="entry name" value="DNA_primase_lrg"/>
    <property type="match status" value="1"/>
</dbReference>
<dbReference type="GO" id="GO:0046872">
    <property type="term" value="F:metal ion binding"/>
    <property type="evidence" value="ECO:0007669"/>
    <property type="project" value="UniProtKB-KW"/>
</dbReference>
<organism evidence="11">
    <name type="scientific">Encephalitozoon cuniculi</name>
    <name type="common">Microsporidian parasite</name>
    <dbReference type="NCBI Taxonomy" id="6035"/>
    <lineage>
        <taxon>Eukaryota</taxon>
        <taxon>Fungi</taxon>
        <taxon>Fungi incertae sedis</taxon>
        <taxon>Microsporidia</taxon>
        <taxon>Unikaryonidae</taxon>
        <taxon>Encephalitozoon</taxon>
    </lineage>
</organism>
<dbReference type="GO" id="GO:0006269">
    <property type="term" value="P:DNA replication, synthesis of primer"/>
    <property type="evidence" value="ECO:0007669"/>
    <property type="project" value="UniProtKB-KW"/>
</dbReference>
<sequence length="399" mass="45449">MKRAKTAKEGGWPGITFYTALSKSSVDYETFRKCAERRIEMLRCEEGDGIISKCLSTSIEEDILSHFFCRVVCSQDAWNAVWFVNAEVNLLRLRISKNPGGARAFFLSEVLPHMDGARTQDGVLVLGMRSRYNPDVVASAASSEVLVHFTKVIDLIGKRAVVPEGGYLRLNDEGIGSLLVNEFRRYLSNRMDELVEISSNEPDERMRVLSTSLLANPTGYERGTNFSLESSERYFPPCMQDIMERLRKNKHLKYNDRQTLCLFLKDCGMSVEDGIAFFRGSFKAPREVFDKEYLYSIRHNYGLEGKRANYSCFSCSKIANMTNEERRSSCPFVGDPEHIRERIKDVGADIEDIMGEGPFNGKCTRLLEKLTCRKQSRLVATPVRYYLECKDPERNGGEI</sequence>
<dbReference type="VEuPathDB" id="MicrosporidiaDB:AEWR_051210"/>
<evidence type="ECO:0000256" key="9">
    <source>
        <dbReference type="ARBA" id="ARBA00023125"/>
    </source>
</evidence>
<proteinExistence type="inferred from homology"/>
<evidence type="ECO:0000313" key="11">
    <source>
        <dbReference type="EMBL" id="AGE95395.1"/>
    </source>
</evidence>
<dbReference type="VEuPathDB" id="MicrosporidiaDB:ECU05_1210"/>
<dbReference type="VEuPathDB" id="MicrosporidiaDB:AEWD_051210"/>
<keyword evidence="5" id="KW-0235">DNA replication</keyword>
<dbReference type="Gene3D" id="1.20.930.80">
    <property type="match status" value="1"/>
</dbReference>
<evidence type="ECO:0000256" key="2">
    <source>
        <dbReference type="ARBA" id="ARBA00010564"/>
    </source>
</evidence>
<keyword evidence="3" id="KW-0004">4Fe-4S</keyword>
<evidence type="ECO:0000256" key="7">
    <source>
        <dbReference type="ARBA" id="ARBA00023004"/>
    </source>
</evidence>
<keyword evidence="7" id="KW-0408">Iron</keyword>
<dbReference type="InterPro" id="IPR016558">
    <property type="entry name" value="DNA_primase_lsu_euk"/>
</dbReference>
<reference evidence="11" key="1">
    <citation type="journal article" date="2013" name="Eukaryot. Cell">
        <title>Extremely Reduced Levels of Heterozygosity in the Vertebrate Pathogen Encephalitozoon cuniculi.</title>
        <authorList>
            <person name="Selman M."/>
            <person name="Sak B."/>
            <person name="Kvac M."/>
            <person name="Farinelli L."/>
            <person name="Weiss L.M."/>
            <person name="Corradi N."/>
        </authorList>
    </citation>
    <scope>NUCLEOTIDE SEQUENCE</scope>
</reference>
<dbReference type="PANTHER" id="PTHR10537">
    <property type="entry name" value="DNA PRIMASE LARGE SUBUNIT"/>
    <property type="match status" value="1"/>
</dbReference>
<dbReference type="InterPro" id="IPR058560">
    <property type="entry name" value="DNA_primase_C"/>
</dbReference>
<evidence type="ECO:0000256" key="8">
    <source>
        <dbReference type="ARBA" id="ARBA00023014"/>
    </source>
</evidence>
<dbReference type="GO" id="GO:0003677">
    <property type="term" value="F:DNA binding"/>
    <property type="evidence" value="ECO:0007669"/>
    <property type="project" value="UniProtKB-KW"/>
</dbReference>
<dbReference type="InterPro" id="IPR007238">
    <property type="entry name" value="DNA_primase_lsu_euk/arc"/>
</dbReference>
<keyword evidence="9" id="KW-0238">DNA-binding</keyword>
<gene>
    <name evidence="11" type="ORF">ECU05_1210</name>
</gene>
<dbReference type="Pfam" id="PF26466">
    <property type="entry name" value="DNA_primase_lrg_N"/>
    <property type="match status" value="1"/>
</dbReference>
<dbReference type="PANTHER" id="PTHR10537:SF3">
    <property type="entry name" value="DNA PRIMASE LARGE SUBUNIT"/>
    <property type="match status" value="1"/>
</dbReference>
<protein>
    <submittedName>
        <fullName evidence="11">DNA polymerase alpha/primase large subunit</fullName>
    </submittedName>
</protein>
<evidence type="ECO:0000256" key="5">
    <source>
        <dbReference type="ARBA" id="ARBA00022705"/>
    </source>
</evidence>
<keyword evidence="6" id="KW-0479">Metal-binding</keyword>
<keyword evidence="8" id="KW-0411">Iron-sulfur</keyword>
<keyword evidence="4" id="KW-0639">Primosome</keyword>